<feature type="compositionally biased region" description="Polar residues" evidence="1">
    <location>
        <begin position="311"/>
        <end position="337"/>
    </location>
</feature>
<accession>A0ABS1DCN1</accession>
<dbReference type="RefSeq" id="WP_200340148.1">
    <property type="nucleotide sequence ID" value="NZ_NRRL01000015.1"/>
</dbReference>
<gene>
    <name evidence="2" type="ORF">CKO28_08010</name>
</gene>
<evidence type="ECO:0000313" key="2">
    <source>
        <dbReference type="EMBL" id="MBK1667979.1"/>
    </source>
</evidence>
<evidence type="ECO:0000313" key="3">
    <source>
        <dbReference type="Proteomes" id="UP001296873"/>
    </source>
</evidence>
<evidence type="ECO:0000256" key="1">
    <source>
        <dbReference type="SAM" id="MobiDB-lite"/>
    </source>
</evidence>
<sequence>MRKRMLFAGVAALGLTGCSVGEGFVAREWSREIRQLQIEPVFPPREDFHVGDVYLPAQKYGDDAEPADKGARVPIATWMTTVNLQSVGNDGDMKNSVHDDKAKGGTRIIENGLLSKFYGNRVTYPATGFKKASDGKSSKVADVSVLDCKDVAPPVANSSCNIFTDNEKTKLRRLRVVGFPTFLSTEITEGSLSAFVPAEAFTAALGLEFGDVRSVSVSVPVAESIGLPATDMLSALKTSVIDDKKKCSPGTINAILPREQRDANTDAAPGFFHMLVVTEVYYTRNIDISIRTEESFGLGANVKPIIPDTTFAKNNTSEKPQTQAQSTQKPDNGNSGPENKKGESRNPSLHAAQTRIGDLQKAVSDLPTTPGVNLQLLSVADGRVGMRRMFSRPIAIGYRGLSLKVKLSNQKCAILAGRPAQDTGPLGQAGQSTN</sequence>
<organism evidence="2 3">
    <name type="scientific">Rhodovibrio sodomensis</name>
    <dbReference type="NCBI Taxonomy" id="1088"/>
    <lineage>
        <taxon>Bacteria</taxon>
        <taxon>Pseudomonadati</taxon>
        <taxon>Pseudomonadota</taxon>
        <taxon>Alphaproteobacteria</taxon>
        <taxon>Rhodospirillales</taxon>
        <taxon>Rhodovibrionaceae</taxon>
        <taxon>Rhodovibrio</taxon>
    </lineage>
</organism>
<dbReference type="Proteomes" id="UP001296873">
    <property type="component" value="Unassembled WGS sequence"/>
</dbReference>
<keyword evidence="3" id="KW-1185">Reference proteome</keyword>
<reference evidence="2 3" key="1">
    <citation type="journal article" date="2020" name="Microorganisms">
        <title>Osmotic Adaptation and Compatible Solute Biosynthesis of Phototrophic Bacteria as Revealed from Genome Analyses.</title>
        <authorList>
            <person name="Imhoff J.F."/>
            <person name="Rahn T."/>
            <person name="Kunzel S."/>
            <person name="Keller A."/>
            <person name="Neulinger S.C."/>
        </authorList>
    </citation>
    <scope>NUCLEOTIDE SEQUENCE [LARGE SCALE GENOMIC DNA]</scope>
    <source>
        <strain evidence="2 3">DSM 9895</strain>
    </source>
</reference>
<feature type="region of interest" description="Disordered" evidence="1">
    <location>
        <begin position="309"/>
        <end position="351"/>
    </location>
</feature>
<protein>
    <submittedName>
        <fullName evidence="2">Uncharacterized protein</fullName>
    </submittedName>
</protein>
<dbReference type="PROSITE" id="PS51257">
    <property type="entry name" value="PROKAR_LIPOPROTEIN"/>
    <property type="match status" value="1"/>
</dbReference>
<name>A0ABS1DCN1_9PROT</name>
<dbReference type="EMBL" id="NRRL01000015">
    <property type="protein sequence ID" value="MBK1667979.1"/>
    <property type="molecule type" value="Genomic_DNA"/>
</dbReference>
<proteinExistence type="predicted"/>
<comment type="caution">
    <text evidence="2">The sequence shown here is derived from an EMBL/GenBank/DDBJ whole genome shotgun (WGS) entry which is preliminary data.</text>
</comment>